<dbReference type="Proteomes" id="UP000054926">
    <property type="component" value="Unassembled WGS sequence"/>
</dbReference>
<dbReference type="InterPro" id="IPR054242">
    <property type="entry name" value="DUF6969"/>
</dbReference>
<dbReference type="Pfam" id="PF22308">
    <property type="entry name" value="DUF6969"/>
    <property type="match status" value="1"/>
</dbReference>
<evidence type="ECO:0000313" key="2">
    <source>
        <dbReference type="EMBL" id="KTD68175.1"/>
    </source>
</evidence>
<accession>A0A0W0ZG83</accession>
<dbReference type="PATRIC" id="fig|947033.5.peg.1419"/>
<name>A0A0W0ZG83_9GAMM</name>
<gene>
    <name evidence="2" type="ORF">Lste_1333</name>
</gene>
<protein>
    <recommendedName>
        <fullName evidence="1">DUF6969 domain-containing protein</fullName>
    </recommendedName>
</protein>
<dbReference type="OrthoDB" id="6115415at2"/>
<dbReference type="STRING" id="947033.Lste_1333"/>
<dbReference type="AlphaFoldDB" id="A0A0W0ZG83"/>
<organism evidence="2 3">
    <name type="scientific">Legionella steelei</name>
    <dbReference type="NCBI Taxonomy" id="947033"/>
    <lineage>
        <taxon>Bacteria</taxon>
        <taxon>Pseudomonadati</taxon>
        <taxon>Pseudomonadota</taxon>
        <taxon>Gammaproteobacteria</taxon>
        <taxon>Legionellales</taxon>
        <taxon>Legionellaceae</taxon>
        <taxon>Legionella</taxon>
    </lineage>
</organism>
<evidence type="ECO:0000259" key="1">
    <source>
        <dbReference type="Pfam" id="PF22308"/>
    </source>
</evidence>
<dbReference type="RefSeq" id="WP_058510290.1">
    <property type="nucleotide sequence ID" value="NZ_DAIOMV010000001.1"/>
</dbReference>
<reference evidence="2 3" key="1">
    <citation type="submission" date="2015-11" db="EMBL/GenBank/DDBJ databases">
        <title>Genomic analysis of 38 Legionella species identifies large and diverse effector repertoires.</title>
        <authorList>
            <person name="Burstein D."/>
            <person name="Amaro F."/>
            <person name="Zusman T."/>
            <person name="Lifshitz Z."/>
            <person name="Cohen O."/>
            <person name="Gilbert J.A."/>
            <person name="Pupko T."/>
            <person name="Shuman H.A."/>
            <person name="Segal G."/>
        </authorList>
    </citation>
    <scope>NUCLEOTIDE SEQUENCE [LARGE SCALE GENOMIC DNA]</scope>
    <source>
        <strain evidence="2 3">IMVS3376</strain>
    </source>
</reference>
<comment type="caution">
    <text evidence="2">The sequence shown here is derived from an EMBL/GenBank/DDBJ whole genome shotgun (WGS) entry which is preliminary data.</text>
</comment>
<dbReference type="EMBL" id="LNYY01000019">
    <property type="protein sequence ID" value="KTD68175.1"/>
    <property type="molecule type" value="Genomic_DNA"/>
</dbReference>
<proteinExistence type="predicted"/>
<feature type="domain" description="DUF6969" evidence="1">
    <location>
        <begin position="23"/>
        <end position="226"/>
    </location>
</feature>
<keyword evidence="3" id="KW-1185">Reference proteome</keyword>
<evidence type="ECO:0000313" key="3">
    <source>
        <dbReference type="Proteomes" id="UP000054926"/>
    </source>
</evidence>
<sequence length="237" mass="28677">MITHPDFTLPKLSKWHKGIYLNYAKQVLESQQLMTTNKGKNILHYALKKKRRFEHMSHYPPGDRIDHTTGAQYFYHCHRENYESTEHGHFHCFLRYKYIPKRIKPAPLADWDRYIDNPMTHLIAIGMNQLGQPIRLFTVNRWVTSEIWYNAEESARLLKYYKITLIDDPYWQVLDKWVEGVLQLFKPQILWLHQQRDKKMQQHQSVSSVDNPYMDYELEELSEISIDLKDQIEWIIR</sequence>